<dbReference type="InterPro" id="IPR036291">
    <property type="entry name" value="NAD(P)-bd_dom_sf"/>
</dbReference>
<feature type="domain" description="NAD-dependent epimerase/dehydratase" evidence="1">
    <location>
        <begin position="2"/>
        <end position="230"/>
    </location>
</feature>
<sequence length="339" mass="38211">MILVTGGTGLVGTHLLYELVQKNARIRATVRPSSDIRTVRKVFGYYSEKAEADRLFNKIDWVTAEINDIPALTEAFEGIKSVYHCAALISFDPSDEKRLRKINIEGTANVVNLCIAKKIRKLCYVSSVAAIGSGPGEKIDENAKWNPEEDHNDYAISKYGAEIEVWRGTQEGIDTVIVNPGIIIGPGFWNSGSGKIFSRIDKGLKFHFPKVSGFVGVNDVVEAMIRLMNTDIRNEKFILVSENLSFEYVLKATAEYMDKPRPNKQLKKWMIAIGWIFQKIGSWFGGKREITKDSIKGLYTKTYYNSSKISKAINLEFTPISEVLKETTRFYLKESAKKN</sequence>
<evidence type="ECO:0000313" key="3">
    <source>
        <dbReference type="Proteomes" id="UP001155077"/>
    </source>
</evidence>
<proteinExistence type="predicted"/>
<protein>
    <submittedName>
        <fullName evidence="2">NAD-dependent epimerase/dehydratase family protein</fullName>
    </submittedName>
</protein>
<dbReference type="PANTHER" id="PTHR48079">
    <property type="entry name" value="PROTEIN YEEZ"/>
    <property type="match status" value="1"/>
</dbReference>
<dbReference type="Gene3D" id="3.40.50.720">
    <property type="entry name" value="NAD(P)-binding Rossmann-like Domain"/>
    <property type="match status" value="1"/>
</dbReference>
<dbReference type="EMBL" id="JAMSCK010000002">
    <property type="protein sequence ID" value="MCM8568709.1"/>
    <property type="molecule type" value="Genomic_DNA"/>
</dbReference>
<dbReference type="PANTHER" id="PTHR48079:SF6">
    <property type="entry name" value="NAD(P)-BINDING DOMAIN-CONTAINING PROTEIN-RELATED"/>
    <property type="match status" value="1"/>
</dbReference>
<dbReference type="Proteomes" id="UP001155077">
    <property type="component" value="Unassembled WGS sequence"/>
</dbReference>
<dbReference type="RefSeq" id="WP_252111110.1">
    <property type="nucleotide sequence ID" value="NZ_JAMSCK010000002.1"/>
</dbReference>
<keyword evidence="3" id="KW-1185">Reference proteome</keyword>
<dbReference type="InterPro" id="IPR001509">
    <property type="entry name" value="Epimerase_deHydtase"/>
</dbReference>
<accession>A0ABT0Z1N7</accession>
<reference evidence="2" key="1">
    <citation type="submission" date="2022-06" db="EMBL/GenBank/DDBJ databases">
        <title>Gramella sediminis sp. nov., isolated from deep-sea sediment of the Indian Ocean.</title>
        <authorList>
            <person name="Yang L."/>
        </authorList>
    </citation>
    <scope>NUCLEOTIDE SEQUENCE</scope>
    <source>
        <strain evidence="2">HMD3159</strain>
    </source>
</reference>
<dbReference type="Pfam" id="PF01370">
    <property type="entry name" value="Epimerase"/>
    <property type="match status" value="1"/>
</dbReference>
<name>A0ABT0Z1N7_9FLAO</name>
<organism evidence="2 3">
    <name type="scientific">Gramella jeungdoensis</name>
    <dbReference type="NCBI Taxonomy" id="708091"/>
    <lineage>
        <taxon>Bacteria</taxon>
        <taxon>Pseudomonadati</taxon>
        <taxon>Bacteroidota</taxon>
        <taxon>Flavobacteriia</taxon>
        <taxon>Flavobacteriales</taxon>
        <taxon>Flavobacteriaceae</taxon>
        <taxon>Christiangramia</taxon>
    </lineage>
</organism>
<dbReference type="SUPFAM" id="SSF51735">
    <property type="entry name" value="NAD(P)-binding Rossmann-fold domains"/>
    <property type="match status" value="1"/>
</dbReference>
<gene>
    <name evidence="2" type="ORF">NE848_04925</name>
</gene>
<evidence type="ECO:0000313" key="2">
    <source>
        <dbReference type="EMBL" id="MCM8568709.1"/>
    </source>
</evidence>
<dbReference type="InterPro" id="IPR051783">
    <property type="entry name" value="NAD(P)-dependent_oxidoreduct"/>
</dbReference>
<evidence type="ECO:0000259" key="1">
    <source>
        <dbReference type="Pfam" id="PF01370"/>
    </source>
</evidence>
<comment type="caution">
    <text evidence="2">The sequence shown here is derived from an EMBL/GenBank/DDBJ whole genome shotgun (WGS) entry which is preliminary data.</text>
</comment>